<evidence type="ECO:0000256" key="13">
    <source>
        <dbReference type="SAM" id="MobiDB-lite"/>
    </source>
</evidence>
<feature type="domain" description="Dihydroorotate dehydrogenase catalytic" evidence="15">
    <location>
        <begin position="125"/>
        <end position="478"/>
    </location>
</feature>
<dbReference type="GO" id="GO:0006207">
    <property type="term" value="P:'de novo' pyrimidine nucleobase biosynthetic process"/>
    <property type="evidence" value="ECO:0007669"/>
    <property type="project" value="InterPro"/>
</dbReference>
<dbReference type="InterPro" id="IPR050074">
    <property type="entry name" value="DHO_dehydrogenase"/>
</dbReference>
<dbReference type="EMBL" id="KZ454988">
    <property type="protein sequence ID" value="PKI84805.1"/>
    <property type="molecule type" value="Genomic_DNA"/>
</dbReference>
<evidence type="ECO:0000256" key="2">
    <source>
        <dbReference type="ARBA" id="ARBA00004370"/>
    </source>
</evidence>
<evidence type="ECO:0000256" key="1">
    <source>
        <dbReference type="ARBA" id="ARBA00001917"/>
    </source>
</evidence>
<comment type="cofactor">
    <cofactor evidence="1">
        <name>FMN</name>
        <dbReference type="ChEBI" id="CHEBI:58210"/>
    </cofactor>
</comment>
<evidence type="ECO:0000256" key="14">
    <source>
        <dbReference type="SAM" id="Phobius"/>
    </source>
</evidence>
<dbReference type="EC" id="1.3.5.2" evidence="5"/>
<dbReference type="STRING" id="2020962.A0A2N1JE32"/>
<dbReference type="Pfam" id="PF01180">
    <property type="entry name" value="DHO_dh"/>
    <property type="match status" value="1"/>
</dbReference>
<dbReference type="GO" id="GO:0044205">
    <property type="term" value="P:'de novo' UMP biosynthetic process"/>
    <property type="evidence" value="ECO:0007669"/>
    <property type="project" value="UniProtKB-UniPathway"/>
</dbReference>
<keyword evidence="14" id="KW-0812">Transmembrane</keyword>
<dbReference type="UniPathway" id="UPA00070">
    <property type="reaction ID" value="UER00946"/>
</dbReference>
<dbReference type="InterPro" id="IPR005720">
    <property type="entry name" value="Dihydroorotate_DH_cat"/>
</dbReference>
<evidence type="ECO:0000256" key="7">
    <source>
        <dbReference type="ARBA" id="ARBA00022630"/>
    </source>
</evidence>
<dbReference type="Gene3D" id="3.20.20.70">
    <property type="entry name" value="Aldolase class I"/>
    <property type="match status" value="1"/>
</dbReference>
<dbReference type="InterPro" id="IPR001295">
    <property type="entry name" value="Dihydroorotate_DH_CS"/>
</dbReference>
<gene>
    <name evidence="16" type="primary">URA9</name>
    <name evidence="16" type="ORF">MVES_000863</name>
</gene>
<evidence type="ECO:0000256" key="11">
    <source>
        <dbReference type="ARBA" id="ARBA00031623"/>
    </source>
</evidence>
<dbReference type="InterPro" id="IPR005719">
    <property type="entry name" value="Dihydroorotate_DH_2"/>
</dbReference>
<evidence type="ECO:0000256" key="8">
    <source>
        <dbReference type="ARBA" id="ARBA00022643"/>
    </source>
</evidence>
<dbReference type="CDD" id="cd04738">
    <property type="entry name" value="DHOD_2_like"/>
    <property type="match status" value="1"/>
</dbReference>
<comment type="catalytic activity">
    <reaction evidence="12">
        <text>(S)-dihydroorotate + a quinone = orotate + a quinol</text>
        <dbReference type="Rhea" id="RHEA:30187"/>
        <dbReference type="ChEBI" id="CHEBI:24646"/>
        <dbReference type="ChEBI" id="CHEBI:30839"/>
        <dbReference type="ChEBI" id="CHEBI:30864"/>
        <dbReference type="ChEBI" id="CHEBI:132124"/>
        <dbReference type="EC" id="1.3.5.2"/>
    </reaction>
</comment>
<keyword evidence="9" id="KW-0560">Oxidoreductase</keyword>
<evidence type="ECO:0000256" key="9">
    <source>
        <dbReference type="ARBA" id="ARBA00023002"/>
    </source>
</evidence>
<dbReference type="PROSITE" id="PS00912">
    <property type="entry name" value="DHODEHASE_2"/>
    <property type="match status" value="1"/>
</dbReference>
<dbReference type="GO" id="GO:0106430">
    <property type="term" value="F:dihydroorotate dehydrogenase (quinone) activity"/>
    <property type="evidence" value="ECO:0007669"/>
    <property type="project" value="UniProtKB-EC"/>
</dbReference>
<dbReference type="PROSITE" id="PS00911">
    <property type="entry name" value="DHODEHASE_1"/>
    <property type="match status" value="1"/>
</dbReference>
<reference evidence="16 17" key="1">
    <citation type="submission" date="2017-10" db="EMBL/GenBank/DDBJ databases">
        <title>A novel species of cold-tolerant Malassezia isolated from bats.</title>
        <authorList>
            <person name="Lorch J.M."/>
            <person name="Palmer J.M."/>
            <person name="Vanderwolf K.J."/>
            <person name="Schmidt K.Z."/>
            <person name="Verant M.L."/>
            <person name="Weller T.J."/>
            <person name="Blehert D.S."/>
        </authorList>
    </citation>
    <scope>NUCLEOTIDE SEQUENCE [LARGE SCALE GENOMIC DNA]</scope>
    <source>
        <strain evidence="16 17">NWHC:44797-103</strain>
    </source>
</reference>
<evidence type="ECO:0000313" key="16">
    <source>
        <dbReference type="EMBL" id="PKI84805.1"/>
    </source>
</evidence>
<evidence type="ECO:0000256" key="10">
    <source>
        <dbReference type="ARBA" id="ARBA00023136"/>
    </source>
</evidence>
<keyword evidence="17" id="KW-1185">Reference proteome</keyword>
<evidence type="ECO:0000256" key="3">
    <source>
        <dbReference type="ARBA" id="ARBA00005161"/>
    </source>
</evidence>
<dbReference type="InterPro" id="IPR013785">
    <property type="entry name" value="Aldolase_TIM"/>
</dbReference>
<evidence type="ECO:0000259" key="15">
    <source>
        <dbReference type="Pfam" id="PF01180"/>
    </source>
</evidence>
<dbReference type="SUPFAM" id="SSF51395">
    <property type="entry name" value="FMN-linked oxidoreductases"/>
    <property type="match status" value="1"/>
</dbReference>
<keyword evidence="8" id="KW-0288">FMN</keyword>
<protein>
    <recommendedName>
        <fullName evidence="6">Dihydroorotate dehydrogenase (quinone), mitochondrial</fullName>
        <ecNumber evidence="5">1.3.5.2</ecNumber>
    </recommendedName>
    <alternativeName>
        <fullName evidence="11">Dihydroorotate oxidase</fullName>
    </alternativeName>
</protein>
<comment type="subcellular location">
    <subcellularLocation>
        <location evidence="2">Membrane</location>
    </subcellularLocation>
</comment>
<evidence type="ECO:0000256" key="12">
    <source>
        <dbReference type="ARBA" id="ARBA00048639"/>
    </source>
</evidence>
<comment type="pathway">
    <text evidence="3">Pyrimidine metabolism; UMP biosynthesis via de novo pathway; orotate from (S)-dihydroorotate (quinone route): step 1/1.</text>
</comment>
<evidence type="ECO:0000256" key="6">
    <source>
        <dbReference type="ARBA" id="ARBA00017599"/>
    </source>
</evidence>
<feature type="region of interest" description="Disordered" evidence="13">
    <location>
        <begin position="616"/>
        <end position="655"/>
    </location>
</feature>
<evidence type="ECO:0000256" key="5">
    <source>
        <dbReference type="ARBA" id="ARBA00012791"/>
    </source>
</evidence>
<keyword evidence="7" id="KW-0285">Flavoprotein</keyword>
<feature type="transmembrane region" description="Helical" evidence="14">
    <location>
        <begin position="56"/>
        <end position="75"/>
    </location>
</feature>
<dbReference type="GO" id="GO:0005743">
    <property type="term" value="C:mitochondrial inner membrane"/>
    <property type="evidence" value="ECO:0007669"/>
    <property type="project" value="TreeGrafter"/>
</dbReference>
<dbReference type="PANTHER" id="PTHR48109">
    <property type="entry name" value="DIHYDROOROTATE DEHYDROGENASE (QUINONE), MITOCHONDRIAL-RELATED"/>
    <property type="match status" value="1"/>
</dbReference>
<name>A0A2N1JE32_9BASI</name>
<sequence>MRCVLSALRVPARRLMPVNGIARVVPICRAIHTDVPKVVAPAAELPRKLRRAPRKLFSALSIFIALTGGLFFGVYCLDSRAGVYRWLFMPVIHTLMSPETASKFAITMLRLGIAPRDKCVDDEVLHTELFGKPLTNPLGLAAGFDKQAEAIDGCFDLGFALVEVGSVTPQPQPGNPAPRMFRLPLDQALINRMGFNSDGHAAVQGRLHDRVRDYIVRVIAAGKALVSDVGVESLEKDATQLRRAQFFAAYADADVALLDRLGIPRSLKQDRLLGINLGKNKTSREDSSADFVQGVWNLGPYADMLIVNVSSPNTPGLRRLQRRSVLRGLLDDVVRARGELLKLSGEGRSLPLLVKVSSDLSDSELEDVSDAAENANIDGIIVSNTTVSRPPGLLSEADVQETGGLSGPPLKSLALHALQVVYARSHGKIPLIGCGGISSGEDALDFARAGASAVQLYTSLGYEGAGVPRRIKDQVTDALHAEGTTWKQLVGTGLKHAPQEYAPDPRKAMPLYPGSQDALQRSIVGVRNELDQWRASFSAHDTEMRRALPFHVHPNDAQYIDLLDRAHRAIDGTPHFEHGGGVRAASIPEHLLVAASSEHKTQGQVLHDALRQATLDPQPRVDGLSTLSETPGGVRAPKEARPAATFRVADQQRVV</sequence>
<dbReference type="Proteomes" id="UP000232875">
    <property type="component" value="Unassembled WGS sequence"/>
</dbReference>
<keyword evidence="14" id="KW-1133">Transmembrane helix</keyword>
<organism evidence="16 17">
    <name type="scientific">Malassezia vespertilionis</name>
    <dbReference type="NCBI Taxonomy" id="2020962"/>
    <lineage>
        <taxon>Eukaryota</taxon>
        <taxon>Fungi</taxon>
        <taxon>Dikarya</taxon>
        <taxon>Basidiomycota</taxon>
        <taxon>Ustilaginomycotina</taxon>
        <taxon>Malasseziomycetes</taxon>
        <taxon>Malasseziales</taxon>
        <taxon>Malasseziaceae</taxon>
        <taxon>Malassezia</taxon>
    </lineage>
</organism>
<keyword evidence="10 14" id="KW-0472">Membrane</keyword>
<evidence type="ECO:0000256" key="4">
    <source>
        <dbReference type="ARBA" id="ARBA00005359"/>
    </source>
</evidence>
<comment type="similarity">
    <text evidence="4">Belongs to the dihydroorotate dehydrogenase family. Type 2 subfamily.</text>
</comment>
<evidence type="ECO:0000313" key="17">
    <source>
        <dbReference type="Proteomes" id="UP000232875"/>
    </source>
</evidence>
<accession>A0A2N1JE32</accession>
<dbReference type="PANTHER" id="PTHR48109:SF4">
    <property type="entry name" value="DIHYDROOROTATE DEHYDROGENASE (QUINONE), MITOCHONDRIAL"/>
    <property type="match status" value="1"/>
</dbReference>
<proteinExistence type="inferred from homology"/>
<dbReference type="AlphaFoldDB" id="A0A2N1JE32"/>
<dbReference type="OrthoDB" id="14784at2759"/>